<evidence type="ECO:0000256" key="7">
    <source>
        <dbReference type="SAM" id="Phobius"/>
    </source>
</evidence>
<evidence type="ECO:0000256" key="3">
    <source>
        <dbReference type="ARBA" id="ARBA00022723"/>
    </source>
</evidence>
<dbReference type="InterPro" id="IPR017896">
    <property type="entry name" value="4Fe4S_Fe-S-bd"/>
</dbReference>
<feature type="domain" description="4Fe-4S ferredoxin-type" evidence="8">
    <location>
        <begin position="267"/>
        <end position="296"/>
    </location>
</feature>
<keyword evidence="3" id="KW-0479">Metal-binding</keyword>
<keyword evidence="4" id="KW-0249">Electron transport</keyword>
<evidence type="ECO:0000256" key="6">
    <source>
        <dbReference type="ARBA" id="ARBA00023014"/>
    </source>
</evidence>
<dbReference type="PROSITE" id="PS00198">
    <property type="entry name" value="4FE4S_FER_1"/>
    <property type="match status" value="1"/>
</dbReference>
<organism evidence="9 10">
    <name type="scientific">Stenotrophomonas oahuensis</name>
    <dbReference type="NCBI Taxonomy" id="3003271"/>
    <lineage>
        <taxon>Bacteria</taxon>
        <taxon>Pseudomonadati</taxon>
        <taxon>Pseudomonadota</taxon>
        <taxon>Gammaproteobacteria</taxon>
        <taxon>Lysobacterales</taxon>
        <taxon>Lysobacteraceae</taxon>
        <taxon>Stenotrophomonas</taxon>
    </lineage>
</organism>
<gene>
    <name evidence="9" type="ORF">PDM29_14630</name>
</gene>
<keyword evidence="6" id="KW-0411">Iron-sulfur</keyword>
<keyword evidence="7" id="KW-0812">Transmembrane</keyword>
<keyword evidence="7" id="KW-0472">Membrane</keyword>
<evidence type="ECO:0000256" key="5">
    <source>
        <dbReference type="ARBA" id="ARBA00023004"/>
    </source>
</evidence>
<dbReference type="PANTHER" id="PTHR30176">
    <property type="entry name" value="FERREDOXIN-TYPE PROTEIN NAPH"/>
    <property type="match status" value="1"/>
</dbReference>
<dbReference type="PANTHER" id="PTHR30176:SF3">
    <property type="entry name" value="FERREDOXIN-TYPE PROTEIN NAPH"/>
    <property type="match status" value="1"/>
</dbReference>
<feature type="transmembrane region" description="Helical" evidence="7">
    <location>
        <begin position="136"/>
        <end position="157"/>
    </location>
</feature>
<keyword evidence="10" id="KW-1185">Reference proteome</keyword>
<protein>
    <submittedName>
        <fullName evidence="9">4Fe-4S binding protein</fullName>
    </submittedName>
</protein>
<dbReference type="PROSITE" id="PS51379">
    <property type="entry name" value="4FE4S_FER_2"/>
    <property type="match status" value="1"/>
</dbReference>
<keyword evidence="7" id="KW-1133">Transmembrane helix</keyword>
<evidence type="ECO:0000256" key="4">
    <source>
        <dbReference type="ARBA" id="ARBA00022982"/>
    </source>
</evidence>
<dbReference type="EMBL" id="CP115541">
    <property type="protein sequence ID" value="WNH51576.1"/>
    <property type="molecule type" value="Genomic_DNA"/>
</dbReference>
<dbReference type="InterPro" id="IPR051684">
    <property type="entry name" value="Electron_Trans/Redox"/>
</dbReference>
<accession>A0ABY9YL51</accession>
<feature type="transmembrane region" description="Helical" evidence="7">
    <location>
        <begin position="68"/>
        <end position="92"/>
    </location>
</feature>
<evidence type="ECO:0000313" key="10">
    <source>
        <dbReference type="Proteomes" id="UP001302072"/>
    </source>
</evidence>
<dbReference type="InterPro" id="IPR017900">
    <property type="entry name" value="4Fe4S_Fe_S_CS"/>
</dbReference>
<evidence type="ECO:0000256" key="1">
    <source>
        <dbReference type="ARBA" id="ARBA00022448"/>
    </source>
</evidence>
<evidence type="ECO:0000256" key="2">
    <source>
        <dbReference type="ARBA" id="ARBA00022485"/>
    </source>
</evidence>
<feature type="transmembrane region" description="Helical" evidence="7">
    <location>
        <begin position="163"/>
        <end position="183"/>
    </location>
</feature>
<dbReference type="SUPFAM" id="SSF54862">
    <property type="entry name" value="4Fe-4S ferredoxins"/>
    <property type="match status" value="1"/>
</dbReference>
<feature type="transmembrane region" description="Helical" evidence="7">
    <location>
        <begin position="30"/>
        <end position="48"/>
    </location>
</feature>
<dbReference type="Pfam" id="PF13746">
    <property type="entry name" value="Fer4_18"/>
    <property type="match status" value="2"/>
</dbReference>
<keyword evidence="1" id="KW-0813">Transport</keyword>
<keyword evidence="5" id="KW-0408">Iron</keyword>
<feature type="transmembrane region" description="Helical" evidence="7">
    <location>
        <begin position="341"/>
        <end position="360"/>
    </location>
</feature>
<evidence type="ECO:0000313" key="9">
    <source>
        <dbReference type="EMBL" id="WNH51576.1"/>
    </source>
</evidence>
<evidence type="ECO:0000259" key="8">
    <source>
        <dbReference type="PROSITE" id="PS51379"/>
    </source>
</evidence>
<dbReference type="Proteomes" id="UP001302072">
    <property type="component" value="Chromosome"/>
</dbReference>
<dbReference type="Pfam" id="PF12801">
    <property type="entry name" value="Fer4_5"/>
    <property type="match status" value="1"/>
</dbReference>
<name>A0ABY9YL51_9GAMM</name>
<sequence length="361" mass="39807">MPRRLHLHLIDSTPPPSPPPVSPPRLRWRALLPAALLAGFYLLPWLRWNDRQALLFDLPGRRFDLFGLTLWPQDLGVLLGLIAVLATSLVLLTNLGGRVWCGYACPQTLWSGLFRRIERGCQRHLRSRRLAATVKHVAWAAVALWTGITFVGFFSPIDQLVTGLWPLAWSGWEIFWVLFYALATWGNAGFLREQVCIDLCPYARVAPLLSDADTPQICYDARRAEPRGARAPGQGGVEERGRGLLDPVSASDYAFRAAHPALAGPMPRFADDRLGDCVDCGACVDVCPMQLDVRNAPLPDCIACGACVDACDAQMRAQGFPEGLVKVASENAMRQQPQRWLRPRTLAALATLMVLLAVGLL</sequence>
<dbReference type="RefSeq" id="WP_311190815.1">
    <property type="nucleotide sequence ID" value="NZ_CP115541.1"/>
</dbReference>
<keyword evidence="2" id="KW-0004">4Fe-4S</keyword>
<reference evidence="9 10" key="1">
    <citation type="submission" date="2022-12" db="EMBL/GenBank/DDBJ databases">
        <title>Two new species, Stenotrophomonas aracearum and Stenotrophomonas oahuensis, isolated from Anthurium (Araceae family) in Hawaii.</title>
        <authorList>
            <person name="Chunag S.C."/>
            <person name="Dobhal S."/>
            <person name="Alvarez A."/>
            <person name="Arif M."/>
        </authorList>
    </citation>
    <scope>NUCLEOTIDE SEQUENCE [LARGE SCALE GENOMIC DNA]</scope>
    <source>
        <strain evidence="9 10">A5586</strain>
    </source>
</reference>
<proteinExistence type="predicted"/>